<keyword evidence="6 11" id="KW-0547">Nucleotide-binding</keyword>
<keyword evidence="3 13" id="KW-0723">Serine/threonine-protein kinase</keyword>
<dbReference type="Proteomes" id="UP000217895">
    <property type="component" value="Chromosome"/>
</dbReference>
<name>A0A1Z4JHH8_LEPBY</name>
<keyword evidence="7 13" id="KW-0418">Kinase</keyword>
<dbReference type="InterPro" id="IPR028082">
    <property type="entry name" value="Peripla_BP_I"/>
</dbReference>
<evidence type="ECO:0000313" key="14">
    <source>
        <dbReference type="Proteomes" id="UP000217895"/>
    </source>
</evidence>
<dbReference type="SUPFAM" id="SSF56112">
    <property type="entry name" value="Protein kinase-like (PK-like)"/>
    <property type="match status" value="1"/>
</dbReference>
<dbReference type="EC" id="2.7.11.1" evidence="2"/>
<protein>
    <recommendedName>
        <fullName evidence="2">non-specific serine/threonine protein kinase</fullName>
        <ecNumber evidence="2">2.7.11.1</ecNumber>
    </recommendedName>
</protein>
<evidence type="ECO:0000256" key="9">
    <source>
        <dbReference type="ARBA" id="ARBA00047899"/>
    </source>
</evidence>
<sequence>MLGRILDARYKILQPLGSGGFGQTYIAEDTKRPGNPRCVLKHLSFSSQDEAILRQVRRMFFAEAETLERLGRHDQIPRLLAYFEEDQEFYLVQEFIQGHPLSEEIGGDRRLAEAQVVDLVEDVTQVLGYVHEQGVIHRDLKPENLIRRDRDQKLVLIDFGAVKTILESSIATEPVDLSVPIYTSGYAASEQCLGQPRYNSDFYSLGMIAIQALTGVRPSQLAYDPNTHNLLWRDRVTVSHDFAAVLEKMTQFHFNDRYQTAAEILEALNQVKSSIFTQMPISEAKNRLRSPQPVLNKPLKMSAIAAGLTAIIGASAWTLTRNTPTPTDPPGQRGQFLSVGQTLLSPNTPPQPLKQAAIDKMKSGEFAEAVSLFEQAHKIDQSDPETLIYLNNARIGSEQANTIAVVLPIRTNPTASAEVLRGIAQAQDRINQTKAMKLKIAIASDDANPDLARQIATQLVRDPTVLGVIGHGTSDTTLAAGKIYQEGELVAISPVSSAKNLSGFSRYVFRTMPSDELPAKRLVSYMTKQLKKRKAAVFFNSKNLYSKSLTEAFKDALYYADKGKVVHEVDLSNPAIEVAENVAQAMKKGAEVIFLAPNAELLDRTLLIINANQKRLPILAGDALYNSRILTELGSAASEMVVAIPSAQTQLQNSPFEQQAKSVWGRAPGWRSALGYDATQAMIAALQKAPTRNGIRATLSTPSFTTIGAVQSVSFTPEGDRETEITLVRVTGAKSGKFIFQPIPK</sequence>
<dbReference type="GO" id="GO:0005524">
    <property type="term" value="F:ATP binding"/>
    <property type="evidence" value="ECO:0007669"/>
    <property type="project" value="UniProtKB-UniRule"/>
</dbReference>
<evidence type="ECO:0000313" key="13">
    <source>
        <dbReference type="EMBL" id="BAY56214.1"/>
    </source>
</evidence>
<evidence type="ECO:0000259" key="12">
    <source>
        <dbReference type="PROSITE" id="PS50011"/>
    </source>
</evidence>
<dbReference type="PANTHER" id="PTHR24363:SF0">
    <property type="entry name" value="SERINE_THREONINE KINASE LIKE DOMAIN CONTAINING 1"/>
    <property type="match status" value="1"/>
</dbReference>
<dbReference type="Gene3D" id="3.40.50.2300">
    <property type="match status" value="2"/>
</dbReference>
<dbReference type="InterPro" id="IPR017441">
    <property type="entry name" value="Protein_kinase_ATP_BS"/>
</dbReference>
<dbReference type="EMBL" id="AP018203">
    <property type="protein sequence ID" value="BAY56214.1"/>
    <property type="molecule type" value="Genomic_DNA"/>
</dbReference>
<evidence type="ECO:0000256" key="10">
    <source>
        <dbReference type="ARBA" id="ARBA00048679"/>
    </source>
</evidence>
<keyword evidence="8 11" id="KW-0067">ATP-binding</keyword>
<comment type="catalytic activity">
    <reaction evidence="9">
        <text>L-threonyl-[protein] + ATP = O-phospho-L-threonyl-[protein] + ADP + H(+)</text>
        <dbReference type="Rhea" id="RHEA:46608"/>
        <dbReference type="Rhea" id="RHEA-COMP:11060"/>
        <dbReference type="Rhea" id="RHEA-COMP:11605"/>
        <dbReference type="ChEBI" id="CHEBI:15378"/>
        <dbReference type="ChEBI" id="CHEBI:30013"/>
        <dbReference type="ChEBI" id="CHEBI:30616"/>
        <dbReference type="ChEBI" id="CHEBI:61977"/>
        <dbReference type="ChEBI" id="CHEBI:456216"/>
        <dbReference type="EC" id="2.7.11.1"/>
    </reaction>
</comment>
<evidence type="ECO:0000256" key="7">
    <source>
        <dbReference type="ARBA" id="ARBA00022777"/>
    </source>
</evidence>
<gene>
    <name evidence="13" type="ORF">NIES2135_30440</name>
</gene>
<feature type="domain" description="Protein kinase" evidence="12">
    <location>
        <begin position="10"/>
        <end position="276"/>
    </location>
</feature>
<dbReference type="Gene3D" id="3.30.200.20">
    <property type="entry name" value="Phosphorylase Kinase, domain 1"/>
    <property type="match status" value="1"/>
</dbReference>
<dbReference type="AlphaFoldDB" id="A0A1Z4JHH8"/>
<accession>A0A1Z4JHH8</accession>
<dbReference type="PANTHER" id="PTHR24363">
    <property type="entry name" value="SERINE/THREONINE PROTEIN KINASE"/>
    <property type="match status" value="1"/>
</dbReference>
<evidence type="ECO:0000256" key="2">
    <source>
        <dbReference type="ARBA" id="ARBA00012513"/>
    </source>
</evidence>
<comment type="catalytic activity">
    <reaction evidence="10">
        <text>L-seryl-[protein] + ATP = O-phospho-L-seryl-[protein] + ADP + H(+)</text>
        <dbReference type="Rhea" id="RHEA:17989"/>
        <dbReference type="Rhea" id="RHEA-COMP:9863"/>
        <dbReference type="Rhea" id="RHEA-COMP:11604"/>
        <dbReference type="ChEBI" id="CHEBI:15378"/>
        <dbReference type="ChEBI" id="CHEBI:29999"/>
        <dbReference type="ChEBI" id="CHEBI:30616"/>
        <dbReference type="ChEBI" id="CHEBI:83421"/>
        <dbReference type="ChEBI" id="CHEBI:456216"/>
        <dbReference type="EC" id="2.7.11.1"/>
    </reaction>
</comment>
<evidence type="ECO:0000256" key="3">
    <source>
        <dbReference type="ARBA" id="ARBA00022527"/>
    </source>
</evidence>
<proteinExistence type="inferred from homology"/>
<dbReference type="SUPFAM" id="SSF53822">
    <property type="entry name" value="Periplasmic binding protein-like I"/>
    <property type="match status" value="1"/>
</dbReference>
<comment type="similarity">
    <text evidence="1">Belongs to the leucine-binding protein family.</text>
</comment>
<dbReference type="Gene3D" id="1.10.510.10">
    <property type="entry name" value="Transferase(Phosphotransferase) domain 1"/>
    <property type="match status" value="1"/>
</dbReference>
<keyword evidence="4" id="KW-0808">Transferase</keyword>
<dbReference type="CDD" id="cd06268">
    <property type="entry name" value="PBP1_ABC_transporter_LIVBP-like"/>
    <property type="match status" value="1"/>
</dbReference>
<dbReference type="Pfam" id="PF00069">
    <property type="entry name" value="Pkinase"/>
    <property type="match status" value="1"/>
</dbReference>
<dbReference type="PROSITE" id="PS00107">
    <property type="entry name" value="PROTEIN_KINASE_ATP"/>
    <property type="match status" value="1"/>
</dbReference>
<dbReference type="InterPro" id="IPR011009">
    <property type="entry name" value="Kinase-like_dom_sf"/>
</dbReference>
<evidence type="ECO:0000256" key="6">
    <source>
        <dbReference type="ARBA" id="ARBA00022741"/>
    </source>
</evidence>
<reference evidence="13 14" key="1">
    <citation type="submission" date="2017-06" db="EMBL/GenBank/DDBJ databases">
        <title>Genome sequencing of cyanobaciteial culture collection at National Institute for Environmental Studies (NIES).</title>
        <authorList>
            <person name="Hirose Y."/>
            <person name="Shimura Y."/>
            <person name="Fujisawa T."/>
            <person name="Nakamura Y."/>
            <person name="Kawachi M."/>
        </authorList>
    </citation>
    <scope>NUCLEOTIDE SEQUENCE [LARGE SCALE GENOMIC DNA]</scope>
    <source>
        <strain evidence="13 14">NIES-2135</strain>
    </source>
</reference>
<evidence type="ECO:0000256" key="8">
    <source>
        <dbReference type="ARBA" id="ARBA00022840"/>
    </source>
</evidence>
<dbReference type="PROSITE" id="PS50011">
    <property type="entry name" value="PROTEIN_KINASE_DOM"/>
    <property type="match status" value="1"/>
</dbReference>
<dbReference type="CDD" id="cd14014">
    <property type="entry name" value="STKc_PknB_like"/>
    <property type="match status" value="1"/>
</dbReference>
<organism evidence="13 14">
    <name type="scientific">Leptolyngbya boryana NIES-2135</name>
    <dbReference type="NCBI Taxonomy" id="1973484"/>
    <lineage>
        <taxon>Bacteria</taxon>
        <taxon>Bacillati</taxon>
        <taxon>Cyanobacteriota</taxon>
        <taxon>Cyanophyceae</taxon>
        <taxon>Leptolyngbyales</taxon>
        <taxon>Leptolyngbyaceae</taxon>
        <taxon>Leptolyngbya group</taxon>
        <taxon>Leptolyngbya</taxon>
    </lineage>
</organism>
<evidence type="ECO:0000256" key="1">
    <source>
        <dbReference type="ARBA" id="ARBA00010062"/>
    </source>
</evidence>
<evidence type="ECO:0000256" key="11">
    <source>
        <dbReference type="PROSITE-ProRule" id="PRU10141"/>
    </source>
</evidence>
<keyword evidence="5" id="KW-0732">Signal</keyword>
<dbReference type="InterPro" id="IPR028081">
    <property type="entry name" value="Leu-bd"/>
</dbReference>
<evidence type="ECO:0000256" key="5">
    <source>
        <dbReference type="ARBA" id="ARBA00022729"/>
    </source>
</evidence>
<dbReference type="InterPro" id="IPR000719">
    <property type="entry name" value="Prot_kinase_dom"/>
</dbReference>
<evidence type="ECO:0000256" key="4">
    <source>
        <dbReference type="ARBA" id="ARBA00022679"/>
    </source>
</evidence>
<dbReference type="SMART" id="SM00220">
    <property type="entry name" value="S_TKc"/>
    <property type="match status" value="1"/>
</dbReference>
<feature type="binding site" evidence="11">
    <location>
        <position position="41"/>
    </location>
    <ligand>
        <name>ATP</name>
        <dbReference type="ChEBI" id="CHEBI:30616"/>
    </ligand>
</feature>
<dbReference type="Pfam" id="PF13458">
    <property type="entry name" value="Peripla_BP_6"/>
    <property type="match status" value="1"/>
</dbReference>
<dbReference type="GO" id="GO:0004674">
    <property type="term" value="F:protein serine/threonine kinase activity"/>
    <property type="evidence" value="ECO:0007669"/>
    <property type="project" value="UniProtKB-KW"/>
</dbReference>
<keyword evidence="14" id="KW-1185">Reference proteome</keyword>